<evidence type="ECO:0000256" key="1">
    <source>
        <dbReference type="SAM" id="Coils"/>
    </source>
</evidence>
<sequence length="720" mass="82366">MASSILDIDNIDTQLSTSDFNAVEYIDKLLPDDGSLIDLTKTIQKIQARMQQTTESIREAVRSNSVTGNNSEAILKDTQNAISDLSGRIQNIRGQAVNTENVVSQICKDIKPLDNAKKNLTTTVTTLRRLQMMTTTVKQLEINIEQLNYSNCAANILALTSFIEYFKKYETAPQLEPLLSKFYDLKRKLRNKINTELESKLYSGTGTEANLPICAVIDAYASDFRSNTIEMFCDKFLAPYEDAYRNSSLSEMQSRYQWFKQRADFFNRQYHCAFPKEWRMLYHLARVFCQKTTRHVKNILKNETQLDVKQYLRAFEVTVKFEQKMAESFATVKTVYIDENASMPDFENSAEGIRQKYAWKQRKEQHLGEIVKEPANEFIGIIACAFAPHIDIYLQAEKQNLEKIIRNTENYPDSDIDNQSKTMSSSTTLILAMKSCIDKCAGFNVSQSLRDLFKMLKGLLKQYVVMLTRIIPTRCKKDDHYILACCIANTSSLLLSIVDSLATKVKSLISHKKRRKIKVEDVKDSVGAELRKQLFILIDAIIKECETPLAQIGNNQWQPNDIENSRLPPKLASILVERFSIISEWLSNDNMNRLRTSFTQKVVAAVRDAMFRSKGVSQSAPRISITLKELKILVEECTNAESDFAKKRIDYEFVQIQTELIILCCPDIAMTVTYISKAPKPTKEHFLSIVRLRGYTSQEDQAKFSSEYDKQSAILKNELG</sequence>
<dbReference type="InterPro" id="IPR007234">
    <property type="entry name" value="Vps53_N"/>
</dbReference>
<evidence type="ECO:0000313" key="3">
    <source>
        <dbReference type="EMBL" id="OHT08418.1"/>
    </source>
</evidence>
<keyword evidence="1" id="KW-0175">Coiled coil</keyword>
<dbReference type="RefSeq" id="XP_068361554.1">
    <property type="nucleotide sequence ID" value="XM_068502960.1"/>
</dbReference>
<dbReference type="GeneID" id="94837664"/>
<protein>
    <recommendedName>
        <fullName evidence="2">Vps53 N-terminal domain-containing protein</fullName>
    </recommendedName>
</protein>
<gene>
    <name evidence="3" type="ORF">TRFO_23103</name>
</gene>
<feature type="coiled-coil region" evidence="1">
    <location>
        <begin position="36"/>
        <end position="95"/>
    </location>
</feature>
<accession>A0A1J4KBS1</accession>
<name>A0A1J4KBS1_9EUKA</name>
<keyword evidence="4" id="KW-1185">Reference proteome</keyword>
<evidence type="ECO:0000313" key="4">
    <source>
        <dbReference type="Proteomes" id="UP000179807"/>
    </source>
</evidence>
<dbReference type="Pfam" id="PF04100">
    <property type="entry name" value="Vps53_N"/>
    <property type="match status" value="1"/>
</dbReference>
<feature type="domain" description="Vps53 N-terminal" evidence="2">
    <location>
        <begin position="19"/>
        <end position="407"/>
    </location>
</feature>
<proteinExistence type="predicted"/>
<dbReference type="PANTHER" id="PTHR12820:SF0">
    <property type="entry name" value="VACUOLAR PROTEIN SORTING-ASSOCIATED PROTEIN 53 HOMOLOG"/>
    <property type="match status" value="1"/>
</dbReference>
<dbReference type="GO" id="GO:0042147">
    <property type="term" value="P:retrograde transport, endosome to Golgi"/>
    <property type="evidence" value="ECO:0007669"/>
    <property type="project" value="InterPro"/>
</dbReference>
<dbReference type="EMBL" id="MLAK01000668">
    <property type="protein sequence ID" value="OHT08418.1"/>
    <property type="molecule type" value="Genomic_DNA"/>
</dbReference>
<comment type="caution">
    <text evidence="3">The sequence shown here is derived from an EMBL/GenBank/DDBJ whole genome shotgun (WGS) entry which is preliminary data.</text>
</comment>
<dbReference type="VEuPathDB" id="TrichDB:TRFO_23103"/>
<dbReference type="OrthoDB" id="10261632at2759"/>
<reference evidence="3" key="1">
    <citation type="submission" date="2016-10" db="EMBL/GenBank/DDBJ databases">
        <authorList>
            <person name="Benchimol M."/>
            <person name="Almeida L.G."/>
            <person name="Vasconcelos A.T."/>
            <person name="Perreira-Neves A."/>
            <person name="Rosa I.A."/>
            <person name="Tasca T."/>
            <person name="Bogo M.R."/>
            <person name="de Souza W."/>
        </authorList>
    </citation>
    <scope>NUCLEOTIDE SEQUENCE [LARGE SCALE GENOMIC DNA]</scope>
    <source>
        <strain evidence="3">K</strain>
    </source>
</reference>
<dbReference type="InterPro" id="IPR039766">
    <property type="entry name" value="Vps53"/>
</dbReference>
<dbReference type="GO" id="GO:0005829">
    <property type="term" value="C:cytosol"/>
    <property type="evidence" value="ECO:0007669"/>
    <property type="project" value="GOC"/>
</dbReference>
<evidence type="ECO:0000259" key="2">
    <source>
        <dbReference type="Pfam" id="PF04100"/>
    </source>
</evidence>
<organism evidence="3 4">
    <name type="scientific">Tritrichomonas foetus</name>
    <dbReference type="NCBI Taxonomy" id="1144522"/>
    <lineage>
        <taxon>Eukaryota</taxon>
        <taxon>Metamonada</taxon>
        <taxon>Parabasalia</taxon>
        <taxon>Tritrichomonadida</taxon>
        <taxon>Tritrichomonadidae</taxon>
        <taxon>Tritrichomonas</taxon>
    </lineage>
</organism>
<dbReference type="PANTHER" id="PTHR12820">
    <property type="entry name" value="VACUOLAR SORTING PROTEIN 53"/>
    <property type="match status" value="1"/>
</dbReference>
<dbReference type="AlphaFoldDB" id="A0A1J4KBS1"/>
<dbReference type="GO" id="GO:0000938">
    <property type="term" value="C:GARP complex"/>
    <property type="evidence" value="ECO:0007669"/>
    <property type="project" value="InterPro"/>
</dbReference>
<dbReference type="Proteomes" id="UP000179807">
    <property type="component" value="Unassembled WGS sequence"/>
</dbReference>